<dbReference type="Gene3D" id="3.40.50.1820">
    <property type="entry name" value="alpha/beta hydrolase"/>
    <property type="match status" value="1"/>
</dbReference>
<dbReference type="GO" id="GO:0016787">
    <property type="term" value="F:hydrolase activity"/>
    <property type="evidence" value="ECO:0007669"/>
    <property type="project" value="UniProtKB-KW"/>
</dbReference>
<dbReference type="SUPFAM" id="SSF53474">
    <property type="entry name" value="alpha/beta-Hydrolases"/>
    <property type="match status" value="1"/>
</dbReference>
<evidence type="ECO:0000259" key="1">
    <source>
        <dbReference type="Pfam" id="PF01738"/>
    </source>
</evidence>
<gene>
    <name evidence="2" type="ORF">L6773_02070</name>
</gene>
<accession>A0ABS9K912</accession>
<dbReference type="RefSeq" id="WP_237852173.1">
    <property type="nucleotide sequence ID" value="NZ_JAKLWS010000001.1"/>
</dbReference>
<dbReference type="Pfam" id="PF01738">
    <property type="entry name" value="DLH"/>
    <property type="match status" value="1"/>
</dbReference>
<comment type="caution">
    <text evidence="2">The sequence shown here is derived from an EMBL/GenBank/DDBJ whole genome shotgun (WGS) entry which is preliminary data.</text>
</comment>
<feature type="domain" description="Dienelactone hydrolase" evidence="1">
    <location>
        <begin position="20"/>
        <end position="199"/>
    </location>
</feature>
<dbReference type="EMBL" id="JAKLWS010000001">
    <property type="protein sequence ID" value="MCG2587335.1"/>
    <property type="molecule type" value="Genomic_DNA"/>
</dbReference>
<protein>
    <submittedName>
        <fullName evidence="2">Dienelactone hydrolase family protein</fullName>
    </submittedName>
</protein>
<proteinExistence type="predicted"/>
<sequence length="228" mass="25599">MIKIRQVTIPVGNNDLTATISKPDIAKGIVIFSHGLGSGRFSPRNVKIANRLQDAGFATLLCDLHDKQELDSEGIEFNIQEMALRLEMIVLWLKNQTQYEMLRPALYGSSTGAAAAIKVASELDGVIKALVCRGGRIELAREFIDKVIAPTLLIVGELDFHLLEVHRKIFNRLNAKKEMAIIPGATHLFEEPKKLDEVAKISIEWFDKFLNHPDPEYSQTEHKDSVER</sequence>
<dbReference type="Proteomes" id="UP001165366">
    <property type="component" value="Unassembled WGS sequence"/>
</dbReference>
<name>A0ABS9K912_9BACT</name>
<dbReference type="InterPro" id="IPR002925">
    <property type="entry name" value="Dienelactn_hydro"/>
</dbReference>
<keyword evidence="2" id="KW-0378">Hydrolase</keyword>
<keyword evidence="3" id="KW-1185">Reference proteome</keyword>
<reference evidence="2" key="1">
    <citation type="submission" date="2022-01" db="EMBL/GenBank/DDBJ databases">
        <authorList>
            <person name="Wang Y."/>
        </authorList>
    </citation>
    <scope>NUCLEOTIDE SEQUENCE</scope>
    <source>
        <strain evidence="2">WB101</strain>
    </source>
</reference>
<reference evidence="2" key="2">
    <citation type="submission" date="2024-05" db="EMBL/GenBank/DDBJ databases">
        <title>Rhodohalobacter halophilus gen. nov., sp. nov., a moderately halophilic member of the family Balneolaceae.</title>
        <authorList>
            <person name="Xia J."/>
        </authorList>
    </citation>
    <scope>NUCLEOTIDE SEQUENCE</scope>
    <source>
        <strain evidence="2">WB101</strain>
    </source>
</reference>
<evidence type="ECO:0000313" key="3">
    <source>
        <dbReference type="Proteomes" id="UP001165366"/>
    </source>
</evidence>
<organism evidence="2 3">
    <name type="scientific">Rhodohalobacter sulfatireducens</name>
    <dbReference type="NCBI Taxonomy" id="2911366"/>
    <lineage>
        <taxon>Bacteria</taxon>
        <taxon>Pseudomonadati</taxon>
        <taxon>Balneolota</taxon>
        <taxon>Balneolia</taxon>
        <taxon>Balneolales</taxon>
        <taxon>Balneolaceae</taxon>
        <taxon>Rhodohalobacter</taxon>
    </lineage>
</organism>
<evidence type="ECO:0000313" key="2">
    <source>
        <dbReference type="EMBL" id="MCG2587335.1"/>
    </source>
</evidence>
<dbReference type="InterPro" id="IPR029058">
    <property type="entry name" value="AB_hydrolase_fold"/>
</dbReference>